<dbReference type="InterPro" id="IPR038902">
    <property type="entry name" value="INTS1"/>
</dbReference>
<evidence type="ECO:0000313" key="2">
    <source>
        <dbReference type="EMBL" id="CAG2065445.1"/>
    </source>
</evidence>
<gene>
    <name evidence="2" type="ORF">TPAB3V08_LOCUS12389</name>
</gene>
<protein>
    <recommendedName>
        <fullName evidence="1">Integrator complex subunit 1 RPB2-binding domain-containing protein</fullName>
    </recommendedName>
</protein>
<reference evidence="2" key="1">
    <citation type="submission" date="2021-03" db="EMBL/GenBank/DDBJ databases">
        <authorList>
            <person name="Tran Van P."/>
        </authorList>
    </citation>
    <scope>NUCLEOTIDE SEQUENCE</scope>
</reference>
<dbReference type="InterPro" id="IPR022145">
    <property type="entry name" value="INTS1_RPB2-bd"/>
</dbReference>
<accession>A0ABN7PEE7</accession>
<dbReference type="Pfam" id="PF12432">
    <property type="entry name" value="INTS1_RP2B-bd"/>
    <property type="match status" value="1"/>
</dbReference>
<evidence type="ECO:0000259" key="1">
    <source>
        <dbReference type="Pfam" id="PF12432"/>
    </source>
</evidence>
<organism evidence="2 3">
    <name type="scientific">Timema podura</name>
    <name type="common">Walking stick</name>
    <dbReference type="NCBI Taxonomy" id="61482"/>
    <lineage>
        <taxon>Eukaryota</taxon>
        <taxon>Metazoa</taxon>
        <taxon>Ecdysozoa</taxon>
        <taxon>Arthropoda</taxon>
        <taxon>Hexapoda</taxon>
        <taxon>Insecta</taxon>
        <taxon>Pterygota</taxon>
        <taxon>Neoptera</taxon>
        <taxon>Polyneoptera</taxon>
        <taxon>Phasmatodea</taxon>
        <taxon>Timematodea</taxon>
        <taxon>Timematoidea</taxon>
        <taxon>Timematidae</taxon>
        <taxon>Timema</taxon>
    </lineage>
</organism>
<feature type="domain" description="Integrator complex subunit 1 RPB2-binding" evidence="1">
    <location>
        <begin position="10"/>
        <end position="164"/>
    </location>
</feature>
<comment type="caution">
    <text evidence="2">The sequence shown here is derived from an EMBL/GenBank/DDBJ whole genome shotgun (WGS) entry which is preliminary data.</text>
</comment>
<dbReference type="PANTHER" id="PTHR21224">
    <property type="entry name" value="INTEGRATOR COMPLEX SUBUNIT 1"/>
    <property type="match status" value="1"/>
</dbReference>
<sequence length="168" mass="19066">MTRYVNMQDVVEQIVMEAVREQLNRRQPAESITRNFLRLLSTASGLAEVRLTSASRLEMWLQNPKLMRPAQELLMSVCVNCNTHTQKDVEVISHLVKIRLKTKALINLYLSCIRELISSHPDNLATLLKHTIYNELSNARNPNNMAMLSAMFQSAPDTAASLLADIFL</sequence>
<proteinExistence type="predicted"/>
<dbReference type="EMBL" id="CAJPIN010043191">
    <property type="protein sequence ID" value="CAG2065445.1"/>
    <property type="molecule type" value="Genomic_DNA"/>
</dbReference>
<dbReference type="PANTHER" id="PTHR21224:SF1">
    <property type="entry name" value="INTEGRATOR COMPLEX SUBUNIT 1"/>
    <property type="match status" value="1"/>
</dbReference>
<evidence type="ECO:0000313" key="3">
    <source>
        <dbReference type="Proteomes" id="UP001153148"/>
    </source>
</evidence>
<keyword evidence="3" id="KW-1185">Reference proteome</keyword>
<dbReference type="Proteomes" id="UP001153148">
    <property type="component" value="Unassembled WGS sequence"/>
</dbReference>
<feature type="non-terminal residue" evidence="2">
    <location>
        <position position="168"/>
    </location>
</feature>
<name>A0ABN7PEE7_TIMPD</name>